<reference evidence="4" key="1">
    <citation type="submission" date="2022-03" db="EMBL/GenBank/DDBJ databases">
        <authorList>
            <person name="Woo C.Y."/>
        </authorList>
    </citation>
    <scope>NUCLEOTIDE SEQUENCE</scope>
    <source>
        <strain evidence="4">CYS-02</strain>
    </source>
</reference>
<organism evidence="4 5">
    <name type="scientific">Variovorax terrae</name>
    <dbReference type="NCBI Taxonomy" id="2923278"/>
    <lineage>
        <taxon>Bacteria</taxon>
        <taxon>Pseudomonadati</taxon>
        <taxon>Pseudomonadota</taxon>
        <taxon>Betaproteobacteria</taxon>
        <taxon>Burkholderiales</taxon>
        <taxon>Comamonadaceae</taxon>
        <taxon>Variovorax</taxon>
    </lineage>
</organism>
<dbReference type="AlphaFoldDB" id="A0A9X1W4T0"/>
<dbReference type="InterPro" id="IPR000182">
    <property type="entry name" value="GNAT_dom"/>
</dbReference>
<sequence>MTPLPLDLEWRCAAPADVPRMLEIQRACYGEAFLESGALLLRRLAAAPGTSWVALRAGRVQAYLAAYPSRLGRLTPLHGEFEPAAAPDTLYLHDLAVHPEAAGAGLGPRLVARALEQARRDGLRHSGLVSVQASHAFWQRQGYADHALAQARQRQRLASYPGAARYMARALAG</sequence>
<evidence type="ECO:0000259" key="3">
    <source>
        <dbReference type="PROSITE" id="PS51186"/>
    </source>
</evidence>
<keyword evidence="5" id="KW-1185">Reference proteome</keyword>
<dbReference type="PANTHER" id="PTHR43877">
    <property type="entry name" value="AMINOALKYLPHOSPHONATE N-ACETYLTRANSFERASE-RELATED-RELATED"/>
    <property type="match status" value="1"/>
</dbReference>
<dbReference type="PROSITE" id="PS51186">
    <property type="entry name" value="GNAT"/>
    <property type="match status" value="1"/>
</dbReference>
<dbReference type="RefSeq" id="WP_243309338.1">
    <property type="nucleotide sequence ID" value="NZ_JALGBI010000003.1"/>
</dbReference>
<gene>
    <name evidence="4" type="ORF">MMF98_21225</name>
</gene>
<protein>
    <submittedName>
        <fullName evidence="4">GNAT family N-acetyltransferase</fullName>
    </submittedName>
</protein>
<keyword evidence="1" id="KW-0808">Transferase</keyword>
<dbReference type="EMBL" id="JALGBI010000003">
    <property type="protein sequence ID" value="MCJ0765743.1"/>
    <property type="molecule type" value="Genomic_DNA"/>
</dbReference>
<dbReference type="Proteomes" id="UP001139447">
    <property type="component" value="Unassembled WGS sequence"/>
</dbReference>
<name>A0A9X1W4T0_9BURK</name>
<dbReference type="Pfam" id="PF00583">
    <property type="entry name" value="Acetyltransf_1"/>
    <property type="match status" value="1"/>
</dbReference>
<keyword evidence="2" id="KW-0012">Acyltransferase</keyword>
<evidence type="ECO:0000313" key="5">
    <source>
        <dbReference type="Proteomes" id="UP001139447"/>
    </source>
</evidence>
<dbReference type="CDD" id="cd04301">
    <property type="entry name" value="NAT_SF"/>
    <property type="match status" value="1"/>
</dbReference>
<evidence type="ECO:0000256" key="2">
    <source>
        <dbReference type="ARBA" id="ARBA00023315"/>
    </source>
</evidence>
<dbReference type="Gene3D" id="3.40.630.30">
    <property type="match status" value="1"/>
</dbReference>
<evidence type="ECO:0000313" key="4">
    <source>
        <dbReference type="EMBL" id="MCJ0765743.1"/>
    </source>
</evidence>
<proteinExistence type="predicted"/>
<dbReference type="InterPro" id="IPR016181">
    <property type="entry name" value="Acyl_CoA_acyltransferase"/>
</dbReference>
<dbReference type="InterPro" id="IPR050832">
    <property type="entry name" value="Bact_Acetyltransf"/>
</dbReference>
<dbReference type="GO" id="GO:0016747">
    <property type="term" value="F:acyltransferase activity, transferring groups other than amino-acyl groups"/>
    <property type="evidence" value="ECO:0007669"/>
    <property type="project" value="InterPro"/>
</dbReference>
<evidence type="ECO:0000256" key="1">
    <source>
        <dbReference type="ARBA" id="ARBA00022679"/>
    </source>
</evidence>
<accession>A0A9X1W4T0</accession>
<feature type="domain" description="N-acetyltransferase" evidence="3">
    <location>
        <begin position="8"/>
        <end position="172"/>
    </location>
</feature>
<comment type="caution">
    <text evidence="4">The sequence shown here is derived from an EMBL/GenBank/DDBJ whole genome shotgun (WGS) entry which is preliminary data.</text>
</comment>
<dbReference type="SUPFAM" id="SSF55729">
    <property type="entry name" value="Acyl-CoA N-acyltransferases (Nat)"/>
    <property type="match status" value="1"/>
</dbReference>